<dbReference type="Gene3D" id="2.40.420.20">
    <property type="match status" value="1"/>
</dbReference>
<feature type="coiled-coil region" evidence="2">
    <location>
        <begin position="153"/>
        <end position="180"/>
    </location>
</feature>
<dbReference type="PANTHER" id="PTHR30469">
    <property type="entry name" value="MULTIDRUG RESISTANCE PROTEIN MDTA"/>
    <property type="match status" value="1"/>
</dbReference>
<organism evidence="5 6">
    <name type="scientific">Microvirga alba</name>
    <dbReference type="NCBI Taxonomy" id="2791025"/>
    <lineage>
        <taxon>Bacteria</taxon>
        <taxon>Pseudomonadati</taxon>
        <taxon>Pseudomonadota</taxon>
        <taxon>Alphaproteobacteria</taxon>
        <taxon>Hyphomicrobiales</taxon>
        <taxon>Methylobacteriaceae</taxon>
        <taxon>Microvirga</taxon>
    </lineage>
</organism>
<dbReference type="InterPro" id="IPR006143">
    <property type="entry name" value="RND_pump_MFP"/>
</dbReference>
<dbReference type="Gene3D" id="2.40.50.100">
    <property type="match status" value="1"/>
</dbReference>
<evidence type="ECO:0000259" key="4">
    <source>
        <dbReference type="Pfam" id="PF25967"/>
    </source>
</evidence>
<dbReference type="Proteomes" id="UP000599312">
    <property type="component" value="Unassembled WGS sequence"/>
</dbReference>
<sequence length="368" mass="38937">MNGPGCRPVEWLRPKVVASFLGLALMAGCQGAEVPPKEVSRPVRTITVEPRRQHSETTFTGRIEAQEQVSLSFRIAGRMTERMVDRGAEVRAGQVIARLEPQNELNALRSARASLASARGAFTQADNHLERQRQLLARGVTTQAYFEQTEQVRKAALSQVEAAEALLKSAEDLVAFTELEADAPGVVTDVGAEPGEVVSAGQPIVRLARSGGRDAVFDVPSQILGAASPDASVRVSAVDNPTISVEGRVREIAPRADPVTRTFQVRVGLTDPPASFRLGTAVVGVLTAYGSQGLAIPATALRQEQQGSAVWVVNPQTLAVALRKVGVGRLEPATAFITEGLIPGDVVVTAGVGSLHEGQTVRLLGAEL</sequence>
<dbReference type="EMBL" id="JADQDO010000013">
    <property type="protein sequence ID" value="MBF9235446.1"/>
    <property type="molecule type" value="Genomic_DNA"/>
</dbReference>
<protein>
    <submittedName>
        <fullName evidence="5">Efflux RND transporter periplasmic adaptor subunit</fullName>
    </submittedName>
</protein>
<evidence type="ECO:0000313" key="5">
    <source>
        <dbReference type="EMBL" id="MBF9235446.1"/>
    </source>
</evidence>
<comment type="caution">
    <text evidence="5">The sequence shown here is derived from an EMBL/GenBank/DDBJ whole genome shotgun (WGS) entry which is preliminary data.</text>
</comment>
<comment type="similarity">
    <text evidence="1">Belongs to the membrane fusion protein (MFP) (TC 8.A.1) family.</text>
</comment>
<dbReference type="Gene3D" id="1.10.287.470">
    <property type="entry name" value="Helix hairpin bin"/>
    <property type="match status" value="1"/>
</dbReference>
<keyword evidence="2" id="KW-0175">Coiled coil</keyword>
<evidence type="ECO:0000259" key="3">
    <source>
        <dbReference type="Pfam" id="PF25954"/>
    </source>
</evidence>
<dbReference type="InterPro" id="IPR058792">
    <property type="entry name" value="Beta-barrel_RND_2"/>
</dbReference>
<dbReference type="AlphaFoldDB" id="A0A931FUB2"/>
<proteinExistence type="inferred from homology"/>
<evidence type="ECO:0000256" key="2">
    <source>
        <dbReference type="SAM" id="Coils"/>
    </source>
</evidence>
<dbReference type="Gene3D" id="2.40.30.170">
    <property type="match status" value="1"/>
</dbReference>
<dbReference type="GO" id="GO:0015562">
    <property type="term" value="F:efflux transmembrane transporter activity"/>
    <property type="evidence" value="ECO:0007669"/>
    <property type="project" value="TreeGrafter"/>
</dbReference>
<dbReference type="NCBIfam" id="TIGR01730">
    <property type="entry name" value="RND_mfp"/>
    <property type="match status" value="1"/>
</dbReference>
<keyword evidence="6" id="KW-1185">Reference proteome</keyword>
<dbReference type="PANTHER" id="PTHR30469:SF38">
    <property type="entry name" value="HLYD FAMILY SECRETION PROTEIN"/>
    <property type="match status" value="1"/>
</dbReference>
<dbReference type="InterPro" id="IPR058627">
    <property type="entry name" value="MdtA-like_C"/>
</dbReference>
<gene>
    <name evidence="5" type="ORF">I2H38_18955</name>
</gene>
<feature type="domain" description="Multidrug resistance protein MdtA-like C-terminal permuted SH3" evidence="4">
    <location>
        <begin position="294"/>
        <end position="352"/>
    </location>
</feature>
<name>A0A931FUB2_9HYPH</name>
<dbReference type="Pfam" id="PF25967">
    <property type="entry name" value="RND-MFP_C"/>
    <property type="match status" value="1"/>
</dbReference>
<dbReference type="PROSITE" id="PS51257">
    <property type="entry name" value="PROKAR_LIPOPROTEIN"/>
    <property type="match status" value="1"/>
</dbReference>
<evidence type="ECO:0000256" key="1">
    <source>
        <dbReference type="ARBA" id="ARBA00009477"/>
    </source>
</evidence>
<dbReference type="Pfam" id="PF25954">
    <property type="entry name" value="Beta-barrel_RND_2"/>
    <property type="match status" value="1"/>
</dbReference>
<dbReference type="GO" id="GO:1990281">
    <property type="term" value="C:efflux pump complex"/>
    <property type="evidence" value="ECO:0007669"/>
    <property type="project" value="TreeGrafter"/>
</dbReference>
<evidence type="ECO:0000313" key="6">
    <source>
        <dbReference type="Proteomes" id="UP000599312"/>
    </source>
</evidence>
<accession>A0A931FUB2</accession>
<dbReference type="SUPFAM" id="SSF111369">
    <property type="entry name" value="HlyD-like secretion proteins"/>
    <property type="match status" value="1"/>
</dbReference>
<feature type="domain" description="CusB-like beta-barrel" evidence="3">
    <location>
        <begin position="217"/>
        <end position="280"/>
    </location>
</feature>
<reference evidence="5" key="1">
    <citation type="submission" date="2020-11" db="EMBL/GenBank/DDBJ databases">
        <authorList>
            <person name="Kim M.K."/>
        </authorList>
    </citation>
    <scope>NUCLEOTIDE SEQUENCE</scope>
    <source>
        <strain evidence="5">BT350</strain>
    </source>
</reference>